<keyword evidence="1" id="KW-1133">Transmembrane helix</keyword>
<dbReference type="InterPro" id="IPR050303">
    <property type="entry name" value="GatZ_KbaZ_carbometab"/>
</dbReference>
<keyword evidence="1" id="KW-0472">Membrane</keyword>
<evidence type="ECO:0000256" key="1">
    <source>
        <dbReference type="SAM" id="Phobius"/>
    </source>
</evidence>
<accession>A0A0U9HKR1</accession>
<dbReference type="InterPro" id="IPR004704">
    <property type="entry name" value="PTS_IID_man"/>
</dbReference>
<dbReference type="OrthoDB" id="9795582at2"/>
<dbReference type="Pfam" id="PF03613">
    <property type="entry name" value="EIID-AGA"/>
    <property type="match status" value="1"/>
</dbReference>
<feature type="transmembrane region" description="Helical" evidence="1">
    <location>
        <begin position="234"/>
        <end position="251"/>
    </location>
</feature>
<evidence type="ECO:0000313" key="3">
    <source>
        <dbReference type="Proteomes" id="UP000062160"/>
    </source>
</evidence>
<feature type="transmembrane region" description="Helical" evidence="1">
    <location>
        <begin position="130"/>
        <end position="155"/>
    </location>
</feature>
<dbReference type="STRING" id="224999.GCA_001485475_00908"/>
<dbReference type="PANTHER" id="PTHR32502:SF23">
    <property type="entry name" value="TRANSPORT PROTEIN, PTS SYSTEM"/>
    <property type="match status" value="1"/>
</dbReference>
<keyword evidence="1" id="KW-0812">Transmembrane</keyword>
<feature type="transmembrane region" description="Helical" evidence="1">
    <location>
        <begin position="258"/>
        <end position="277"/>
    </location>
</feature>
<dbReference type="PANTHER" id="PTHR32502">
    <property type="entry name" value="N-ACETYLGALACTOSAMINE PERMEASE II COMPONENT-RELATED"/>
    <property type="match status" value="1"/>
</dbReference>
<feature type="transmembrane region" description="Helical" evidence="1">
    <location>
        <begin position="190"/>
        <end position="214"/>
    </location>
</feature>
<dbReference type="GO" id="GO:0005886">
    <property type="term" value="C:plasma membrane"/>
    <property type="evidence" value="ECO:0007669"/>
    <property type="project" value="TreeGrafter"/>
</dbReference>
<protein>
    <submittedName>
        <fullName evidence="2">PTS system, mannose-specific IID component</fullName>
    </submittedName>
</protein>
<name>A0A0U9HKR1_9FIRM</name>
<dbReference type="PROSITE" id="PS51108">
    <property type="entry name" value="PTS_EIID"/>
    <property type="match status" value="1"/>
</dbReference>
<dbReference type="GO" id="GO:0009401">
    <property type="term" value="P:phosphoenolpyruvate-dependent sugar phosphotransferase system"/>
    <property type="evidence" value="ECO:0007669"/>
    <property type="project" value="InterPro"/>
</dbReference>
<proteinExistence type="predicted"/>
<dbReference type="Proteomes" id="UP000062160">
    <property type="component" value="Unassembled WGS sequence"/>
</dbReference>
<evidence type="ECO:0000313" key="2">
    <source>
        <dbReference type="EMBL" id="GAQ24899.1"/>
    </source>
</evidence>
<organism evidence="2">
    <name type="scientific">Tepidanaerobacter syntrophicus</name>
    <dbReference type="NCBI Taxonomy" id="224999"/>
    <lineage>
        <taxon>Bacteria</taxon>
        <taxon>Bacillati</taxon>
        <taxon>Bacillota</taxon>
        <taxon>Clostridia</taxon>
        <taxon>Thermosediminibacterales</taxon>
        <taxon>Tepidanaerobacteraceae</taxon>
        <taxon>Tepidanaerobacter</taxon>
    </lineage>
</organism>
<gene>
    <name evidence="2" type="ORF">TSYNT_6283</name>
</gene>
<dbReference type="EMBL" id="DF977000">
    <property type="protein sequence ID" value="GAQ24899.1"/>
    <property type="molecule type" value="Genomic_DNA"/>
</dbReference>
<sequence length="278" mass="30540">MMTSDANSLNELNKVTKKELRSVFWRSFTTSHSWNYERQQHMAFCYSMIPVIRKLYKNKEDRIEAYKRHLEFYNSQATMHPFIAAIVTAMEEENANNPNFDASSISAMKVALMGPLAAIGDSLLAGTLRIIATGIAAGFCTVGNILGPILFLLIYNIPTISLRYIGVTQGYKLGTTFMTRISESDIMEKVTFATSVVGLMVIGAMVASLVNVTTPIAFGIGENKIALQETLDSIFPKLLPLVTTGIIYQFIKKKAKVINVLIGIIVAGIVLSMLGIIG</sequence>
<keyword evidence="3" id="KW-1185">Reference proteome</keyword>
<dbReference type="AlphaFoldDB" id="A0A0U9HKR1"/>
<dbReference type="RefSeq" id="WP_059032146.1">
    <property type="nucleotide sequence ID" value="NZ_DF977000.1"/>
</dbReference>
<reference evidence="2" key="1">
    <citation type="journal article" date="2016" name="Genome Announc.">
        <title>Draft Genome Sequence of the Syntrophic Lactate-Degrading Bacterium Tepidanaerobacter syntrophicus JLT.</title>
        <authorList>
            <person name="Matsuura N."/>
            <person name="Ohashi A."/>
            <person name="Tourlousse D.M."/>
            <person name="Sekiguchi Y."/>
        </authorList>
    </citation>
    <scope>NUCLEOTIDE SEQUENCE [LARGE SCALE GENOMIC DNA]</scope>
    <source>
        <strain evidence="2">JL</strain>
    </source>
</reference>